<evidence type="ECO:0000313" key="2">
    <source>
        <dbReference type="Proteomes" id="UP000448575"/>
    </source>
</evidence>
<name>A0A6N9HM01_9BURK</name>
<protein>
    <submittedName>
        <fullName evidence="1">Uncharacterized protein</fullName>
    </submittedName>
</protein>
<reference evidence="1 2" key="1">
    <citation type="submission" date="2019-12" db="EMBL/GenBank/DDBJ databases">
        <title>Novel species isolated from a subtropical stream in China.</title>
        <authorList>
            <person name="Lu H."/>
        </authorList>
    </citation>
    <scope>NUCLEOTIDE SEQUENCE [LARGE SCALE GENOMIC DNA]</scope>
    <source>
        <strain evidence="1 2">DS3</strain>
    </source>
</reference>
<proteinExistence type="predicted"/>
<dbReference type="AlphaFoldDB" id="A0A6N9HM01"/>
<dbReference type="EMBL" id="WWCJ01000016">
    <property type="protein sequence ID" value="MYN04396.1"/>
    <property type="molecule type" value="Genomic_DNA"/>
</dbReference>
<accession>A0A6N9HM01</accession>
<comment type="caution">
    <text evidence="1">The sequence shown here is derived from an EMBL/GenBank/DDBJ whole genome shotgun (WGS) entry which is preliminary data.</text>
</comment>
<organism evidence="1 2">
    <name type="scientific">Pseudoduganella guangdongensis</name>
    <dbReference type="NCBI Taxonomy" id="2692179"/>
    <lineage>
        <taxon>Bacteria</taxon>
        <taxon>Pseudomonadati</taxon>
        <taxon>Pseudomonadota</taxon>
        <taxon>Betaproteobacteria</taxon>
        <taxon>Burkholderiales</taxon>
        <taxon>Oxalobacteraceae</taxon>
        <taxon>Telluria group</taxon>
        <taxon>Pseudoduganella</taxon>
    </lineage>
</organism>
<evidence type="ECO:0000313" key="1">
    <source>
        <dbReference type="EMBL" id="MYN04396.1"/>
    </source>
</evidence>
<sequence>MQATIYVSSDAYQTAQAIKDLDYYDRLNLSDEIPDFDKRPGYHLKNANVFKLAVLPDDAMVITPDAIGHTLSMSAPSNLRGCIFDGAPNLPDMYAEIIGYWSGPSINLSSSGAAYFQCPLNEYMVNLGPDPIGEPVVNDRLLSEGTVILISGLSKVLQGLSSDCYIQISFPIDPAMVGNEPDDFRSTKDYSMQREQGQHFDQVFLKVSDILHSPDPDRIYIELLRNELIDYGYWY</sequence>
<keyword evidence="2" id="KW-1185">Reference proteome</keyword>
<dbReference type="Proteomes" id="UP000448575">
    <property type="component" value="Unassembled WGS sequence"/>
</dbReference>
<gene>
    <name evidence="1" type="ORF">GTP41_20085</name>
</gene>
<dbReference type="RefSeq" id="WP_161027352.1">
    <property type="nucleotide sequence ID" value="NZ_WWCJ01000016.1"/>
</dbReference>